<evidence type="ECO:0000313" key="2">
    <source>
        <dbReference type="Proteomes" id="UP001596306"/>
    </source>
</evidence>
<protein>
    <submittedName>
        <fullName evidence="1">Helix-turn-helix domain-containing protein</fullName>
    </submittedName>
</protein>
<dbReference type="SUPFAM" id="SSF47413">
    <property type="entry name" value="lambda repressor-like DNA-binding domains"/>
    <property type="match status" value="1"/>
</dbReference>
<name>A0ABW1VAP1_9MICO</name>
<keyword evidence="2" id="KW-1185">Reference proteome</keyword>
<dbReference type="Proteomes" id="UP001596306">
    <property type="component" value="Unassembled WGS sequence"/>
</dbReference>
<dbReference type="Gene3D" id="1.10.260.40">
    <property type="entry name" value="lambda repressor-like DNA-binding domains"/>
    <property type="match status" value="1"/>
</dbReference>
<comment type="caution">
    <text evidence="1">The sequence shown here is derived from an EMBL/GenBank/DDBJ whole genome shotgun (WGS) entry which is preliminary data.</text>
</comment>
<gene>
    <name evidence="1" type="ORF">ACFQB0_00060</name>
</gene>
<dbReference type="EMBL" id="JBHSTP010000001">
    <property type="protein sequence ID" value="MFC6354507.1"/>
    <property type="molecule type" value="Genomic_DNA"/>
</dbReference>
<proteinExistence type="predicted"/>
<organism evidence="1 2">
    <name type="scientific">Luethyella okanaganae</name>
    <dbReference type="NCBI Taxonomy" id="69372"/>
    <lineage>
        <taxon>Bacteria</taxon>
        <taxon>Bacillati</taxon>
        <taxon>Actinomycetota</taxon>
        <taxon>Actinomycetes</taxon>
        <taxon>Micrococcales</taxon>
        <taxon>Microbacteriaceae</taxon>
        <taxon>Luethyella</taxon>
    </lineage>
</organism>
<evidence type="ECO:0000313" key="1">
    <source>
        <dbReference type="EMBL" id="MFC6354507.1"/>
    </source>
</evidence>
<sequence>MAVVEEIDNARKHSGMTHAKLFKLSGMSQNYYYSRMRGDLPFNTNDIDKIAQAIEANPFEIMHAASKRFDAGQAK</sequence>
<dbReference type="InterPro" id="IPR001387">
    <property type="entry name" value="Cro/C1-type_HTH"/>
</dbReference>
<dbReference type="RefSeq" id="WP_386726010.1">
    <property type="nucleotide sequence ID" value="NZ_JBHSTP010000001.1"/>
</dbReference>
<dbReference type="InterPro" id="IPR010982">
    <property type="entry name" value="Lambda_DNA-bd_dom_sf"/>
</dbReference>
<reference evidence="2" key="1">
    <citation type="journal article" date="2019" name="Int. J. Syst. Evol. Microbiol.">
        <title>The Global Catalogue of Microorganisms (GCM) 10K type strain sequencing project: providing services to taxonomists for standard genome sequencing and annotation.</title>
        <authorList>
            <consortium name="The Broad Institute Genomics Platform"/>
            <consortium name="The Broad Institute Genome Sequencing Center for Infectious Disease"/>
            <person name="Wu L."/>
            <person name="Ma J."/>
        </authorList>
    </citation>
    <scope>NUCLEOTIDE SEQUENCE [LARGE SCALE GENOMIC DNA]</scope>
    <source>
        <strain evidence="2">CCUG 43304</strain>
    </source>
</reference>
<accession>A0ABW1VAP1</accession>
<dbReference type="CDD" id="cd00093">
    <property type="entry name" value="HTH_XRE"/>
    <property type="match status" value="1"/>
</dbReference>